<dbReference type="AlphaFoldDB" id="A0A923LVX6"/>
<keyword evidence="3" id="KW-1185">Reference proteome</keyword>
<dbReference type="Gene3D" id="3.30.2310.20">
    <property type="entry name" value="RelE-like"/>
    <property type="match status" value="1"/>
</dbReference>
<dbReference type="InterPro" id="IPR007712">
    <property type="entry name" value="RelE/ParE_toxin"/>
</dbReference>
<dbReference type="EMBL" id="JACOPL010000007">
    <property type="protein sequence ID" value="MBC5725658.1"/>
    <property type="molecule type" value="Genomic_DNA"/>
</dbReference>
<organism evidence="2 3">
    <name type="scientific">Agathobaculum faecis</name>
    <dbReference type="NCBI Taxonomy" id="2763013"/>
    <lineage>
        <taxon>Bacteria</taxon>
        <taxon>Bacillati</taxon>
        <taxon>Bacillota</taxon>
        <taxon>Clostridia</taxon>
        <taxon>Eubacteriales</taxon>
        <taxon>Butyricicoccaceae</taxon>
        <taxon>Agathobaculum</taxon>
    </lineage>
</organism>
<evidence type="ECO:0000313" key="3">
    <source>
        <dbReference type="Proteomes" id="UP000606499"/>
    </source>
</evidence>
<sequence length="102" mass="11739">MPDTQLVLLTPAWEDIDRISDLHLMLVGSRSAEEITDRLLDTISLLAEQPYMGALHPDAFLAQHQYRKLICGNYVCIYKVIGQTVYVYRIVDGRTDYPKLLR</sequence>
<evidence type="ECO:0000256" key="1">
    <source>
        <dbReference type="ARBA" id="ARBA00022649"/>
    </source>
</evidence>
<name>A0A923LVX6_9FIRM</name>
<gene>
    <name evidence="2" type="ORF">H8S45_09350</name>
</gene>
<evidence type="ECO:0000313" key="2">
    <source>
        <dbReference type="EMBL" id="MBC5725658.1"/>
    </source>
</evidence>
<dbReference type="RefSeq" id="WP_147574643.1">
    <property type="nucleotide sequence ID" value="NZ_JACOPL010000007.1"/>
</dbReference>
<dbReference type="InterPro" id="IPR035093">
    <property type="entry name" value="RelE/ParE_toxin_dom_sf"/>
</dbReference>
<comment type="caution">
    <text evidence="2">The sequence shown here is derived from an EMBL/GenBank/DDBJ whole genome shotgun (WGS) entry which is preliminary data.</text>
</comment>
<keyword evidence="1" id="KW-1277">Toxin-antitoxin system</keyword>
<accession>A0A923LVX6</accession>
<dbReference type="SUPFAM" id="SSF143011">
    <property type="entry name" value="RelE-like"/>
    <property type="match status" value="1"/>
</dbReference>
<dbReference type="Pfam" id="PF05016">
    <property type="entry name" value="ParE_toxin"/>
    <property type="match status" value="1"/>
</dbReference>
<proteinExistence type="predicted"/>
<protein>
    <submittedName>
        <fullName evidence="2">Type II toxin-antitoxin system RelE/ParE family toxin</fullName>
    </submittedName>
</protein>
<reference evidence="2" key="1">
    <citation type="submission" date="2020-08" db="EMBL/GenBank/DDBJ databases">
        <title>Genome public.</title>
        <authorList>
            <person name="Liu C."/>
            <person name="Sun Q."/>
        </authorList>
    </citation>
    <scope>NUCLEOTIDE SEQUENCE</scope>
    <source>
        <strain evidence="2">NSJ-28</strain>
    </source>
</reference>
<dbReference type="Proteomes" id="UP000606499">
    <property type="component" value="Unassembled WGS sequence"/>
</dbReference>